<sequence>MRSTILIAFAAIIALASCAPTTDSLSGNQCTCVQVMFCKTKKAFGCVVVGERAGCVMAAFECIKTCGHDWAYTSQDPREKRCICSKGEASKWASCPSGNDVPVIAGTVGIINDSIDPPPNNGGGTGY</sequence>
<evidence type="ECO:0000313" key="2">
    <source>
        <dbReference type="EMBL" id="EME81847.1"/>
    </source>
</evidence>
<dbReference type="HOGENOM" id="CLU_1971491_0_0_1"/>
<protein>
    <recommendedName>
        <fullName evidence="4">Extracellular membrane protein CFEM domain-containing protein</fullName>
    </recommendedName>
</protein>
<dbReference type="EMBL" id="KB446559">
    <property type="protein sequence ID" value="EME81847.1"/>
    <property type="molecule type" value="Genomic_DNA"/>
</dbReference>
<dbReference type="Proteomes" id="UP000016932">
    <property type="component" value="Unassembled WGS sequence"/>
</dbReference>
<evidence type="ECO:0000313" key="3">
    <source>
        <dbReference type="Proteomes" id="UP000016932"/>
    </source>
</evidence>
<dbReference type="VEuPathDB" id="FungiDB:MYCFIDRAFT_211475"/>
<reference evidence="2 3" key="1">
    <citation type="journal article" date="2012" name="PLoS Pathog.">
        <title>Diverse lifestyles and strategies of plant pathogenesis encoded in the genomes of eighteen Dothideomycetes fungi.</title>
        <authorList>
            <person name="Ohm R.A."/>
            <person name="Feau N."/>
            <person name="Henrissat B."/>
            <person name="Schoch C.L."/>
            <person name="Horwitz B.A."/>
            <person name="Barry K.W."/>
            <person name="Condon B.J."/>
            <person name="Copeland A.C."/>
            <person name="Dhillon B."/>
            <person name="Glaser F."/>
            <person name="Hesse C.N."/>
            <person name="Kosti I."/>
            <person name="LaButti K."/>
            <person name="Lindquist E.A."/>
            <person name="Lucas S."/>
            <person name="Salamov A.A."/>
            <person name="Bradshaw R.E."/>
            <person name="Ciuffetti L."/>
            <person name="Hamelin R.C."/>
            <person name="Kema G.H.J."/>
            <person name="Lawrence C."/>
            <person name="Scott J.A."/>
            <person name="Spatafora J.W."/>
            <person name="Turgeon B.G."/>
            <person name="de Wit P.J.G.M."/>
            <person name="Zhong S."/>
            <person name="Goodwin S.B."/>
            <person name="Grigoriev I.V."/>
        </authorList>
    </citation>
    <scope>NUCLEOTIDE SEQUENCE [LARGE SCALE GENOMIC DNA]</scope>
    <source>
        <strain evidence="2 3">CIRAD86</strain>
    </source>
</reference>
<proteinExistence type="predicted"/>
<dbReference type="KEGG" id="pfj:MYCFIDRAFT_211475"/>
<dbReference type="RefSeq" id="XP_007927388.1">
    <property type="nucleotide sequence ID" value="XM_007929197.1"/>
</dbReference>
<evidence type="ECO:0008006" key="4">
    <source>
        <dbReference type="Google" id="ProtNLM"/>
    </source>
</evidence>
<dbReference type="PROSITE" id="PS51257">
    <property type="entry name" value="PROKAR_LIPOPROTEIN"/>
    <property type="match status" value="1"/>
</dbReference>
<dbReference type="GeneID" id="19337418"/>
<feature type="chain" id="PRO_5004030979" description="Extracellular membrane protein CFEM domain-containing protein" evidence="1">
    <location>
        <begin position="19"/>
        <end position="127"/>
    </location>
</feature>
<keyword evidence="3" id="KW-1185">Reference proteome</keyword>
<accession>M3AWL2</accession>
<keyword evidence="1" id="KW-0732">Signal</keyword>
<dbReference type="AlphaFoldDB" id="M3AWL2"/>
<name>M3AWL2_PSEFD</name>
<gene>
    <name evidence="2" type="ORF">MYCFIDRAFT_211475</name>
</gene>
<organism evidence="2 3">
    <name type="scientific">Pseudocercospora fijiensis (strain CIRAD86)</name>
    <name type="common">Black leaf streak disease fungus</name>
    <name type="synonym">Mycosphaerella fijiensis</name>
    <dbReference type="NCBI Taxonomy" id="383855"/>
    <lineage>
        <taxon>Eukaryota</taxon>
        <taxon>Fungi</taxon>
        <taxon>Dikarya</taxon>
        <taxon>Ascomycota</taxon>
        <taxon>Pezizomycotina</taxon>
        <taxon>Dothideomycetes</taxon>
        <taxon>Dothideomycetidae</taxon>
        <taxon>Mycosphaerellales</taxon>
        <taxon>Mycosphaerellaceae</taxon>
        <taxon>Pseudocercospora</taxon>
    </lineage>
</organism>
<evidence type="ECO:0000256" key="1">
    <source>
        <dbReference type="SAM" id="SignalP"/>
    </source>
</evidence>
<feature type="signal peptide" evidence="1">
    <location>
        <begin position="1"/>
        <end position="18"/>
    </location>
</feature>